<evidence type="ECO:0000256" key="1">
    <source>
        <dbReference type="SAM" id="Phobius"/>
    </source>
</evidence>
<keyword evidence="1" id="KW-0472">Membrane</keyword>
<proteinExistence type="predicted"/>
<protein>
    <submittedName>
        <fullName evidence="2">Uncharacterized protein</fullName>
    </submittedName>
</protein>
<reference evidence="2 3" key="1">
    <citation type="journal article" date="2014" name="J. Bacteriol.">
        <title>Role of an Archaeal PitA Transporter in the Copper and Arsenic Resistance of Metallosphaera sedula, an Extreme Thermoacidophile.</title>
        <authorList>
            <person name="McCarthy S."/>
            <person name="Ai C."/>
            <person name="Wheaton G."/>
            <person name="Tevatia R."/>
            <person name="Eckrich V."/>
            <person name="Kelly R."/>
            <person name="Blum P."/>
        </authorList>
    </citation>
    <scope>NUCLEOTIDE SEQUENCE [LARGE SCALE GENOMIC DNA]</scope>
    <source>
        <strain evidence="2 3">CuR1</strain>
    </source>
</reference>
<organism evidence="2 3">
    <name type="scientific">Metallosphaera sedula</name>
    <dbReference type="NCBI Taxonomy" id="43687"/>
    <lineage>
        <taxon>Archaea</taxon>
        <taxon>Thermoproteota</taxon>
        <taxon>Thermoprotei</taxon>
        <taxon>Sulfolobales</taxon>
        <taxon>Sulfolobaceae</taxon>
        <taxon>Metallosphaera</taxon>
    </lineage>
</organism>
<accession>A0A088E625</accession>
<feature type="transmembrane region" description="Helical" evidence="1">
    <location>
        <begin position="7"/>
        <end position="30"/>
    </location>
</feature>
<evidence type="ECO:0000313" key="2">
    <source>
        <dbReference type="EMBL" id="AIM27781.1"/>
    </source>
</evidence>
<dbReference type="RefSeq" id="WP_012021584.1">
    <property type="nucleotide sequence ID" value="NZ_CP008822.1"/>
</dbReference>
<evidence type="ECO:0000313" key="3">
    <source>
        <dbReference type="Proteomes" id="UP000029084"/>
    </source>
</evidence>
<dbReference type="AlphaFoldDB" id="A0A088E625"/>
<sequence length="532" mass="59012" precursor="true">MIRRAISVPIFMVLMFILLVAVIVPAYLFMSSTQIYSNQGSQQATGYLEGQTQEVNQVFRGNPNVYYNSSKSPYLQVLFTSIPYPLNVTQIYYYNGTTWSPVLKGSLVVAGNTFIPLPSKAFNKPIIMVSGEGNVYFLNPNTSINTVNVQGPAGKLPVYIASFVENGSKFIPVSVQVIFPTTGSSSITPQVYYVTPGTYPLTDKNQTVFLPQYGLTGTFQNWSIVGGTLSATNQLSTSVTVFSATVITAIYKAQTTKYEVQIVPKNIPLAPNVTILKRHSLLSLSLSNLSLSSLNKTIPVKIDNKTYLLNSSGIKLNLTYGYHLIQFPSYYNISFNYTSETLLKKILGKFFMYAGEINCYEFNGLSSPNSNVSIKGTDIVFVNGSGKVYGIYTQSSVYYAMLVNNSFSFPSGVSCISCRPSVIGDIAGQLIQVNNSFVIGPTTNNGVERLYFKNGTTIYFTKVYLYGPFSGQFQILDQNNPESFSQLLSNPCYIKVDYPLGTYSFNPPYSFNMNYPYYITDVQQWEYGGYEL</sequence>
<dbReference type="Proteomes" id="UP000029084">
    <property type="component" value="Chromosome"/>
</dbReference>
<gene>
    <name evidence="2" type="ORF">HA72_1642</name>
</gene>
<dbReference type="EMBL" id="CP008822">
    <property type="protein sequence ID" value="AIM27781.1"/>
    <property type="molecule type" value="Genomic_DNA"/>
</dbReference>
<dbReference type="OMA" id="DYGIMYI"/>
<keyword evidence="1" id="KW-0812">Transmembrane</keyword>
<dbReference type="GeneID" id="91756150"/>
<name>A0A088E625_9CREN</name>
<keyword evidence="1" id="KW-1133">Transmembrane helix</keyword>